<proteinExistence type="predicted"/>
<dbReference type="PROSITE" id="PS51257">
    <property type="entry name" value="PROKAR_LIPOPROTEIN"/>
    <property type="match status" value="1"/>
</dbReference>
<comment type="caution">
    <text evidence="2">The sequence shown here is derived from an EMBL/GenBank/DDBJ whole genome shotgun (WGS) entry which is preliminary data.</text>
</comment>
<gene>
    <name evidence="2" type="ORF">IAA62_00750</name>
</gene>
<evidence type="ECO:0000313" key="2">
    <source>
        <dbReference type="EMBL" id="HIV01073.1"/>
    </source>
</evidence>
<reference evidence="2" key="1">
    <citation type="submission" date="2020-10" db="EMBL/GenBank/DDBJ databases">
        <authorList>
            <person name="Gilroy R."/>
        </authorList>
    </citation>
    <scope>NUCLEOTIDE SEQUENCE</scope>
    <source>
        <strain evidence="2">CHK186-9395</strain>
    </source>
</reference>
<reference evidence="2" key="2">
    <citation type="journal article" date="2021" name="PeerJ">
        <title>Extensive microbial diversity within the chicken gut microbiome revealed by metagenomics and culture.</title>
        <authorList>
            <person name="Gilroy R."/>
            <person name="Ravi A."/>
            <person name="Getino M."/>
            <person name="Pursley I."/>
            <person name="Horton D.L."/>
            <person name="Alikhan N.F."/>
            <person name="Baker D."/>
            <person name="Gharbi K."/>
            <person name="Hall N."/>
            <person name="Watson M."/>
            <person name="Adriaenssens E.M."/>
            <person name="Foster-Nyarko E."/>
            <person name="Jarju S."/>
            <person name="Secka A."/>
            <person name="Antonio M."/>
            <person name="Oren A."/>
            <person name="Chaudhuri R.R."/>
            <person name="La Ragione R."/>
            <person name="Hildebrand F."/>
            <person name="Pallen M.J."/>
        </authorList>
    </citation>
    <scope>NUCLEOTIDE SEQUENCE</scope>
    <source>
        <strain evidence="2">CHK186-9395</strain>
    </source>
</reference>
<sequence length="204" mass="22340">MEKTKSKLFIGVTLALILFACLTVLTACGDPSKIEVSTNFQTVYYVGEALNVDGGKLTYTDEEGKLSIVDISEEFVTGFDTSTYGEKEMTIIYGGVSTTVKYTVYNFKFGSYLQNAQRVVDKTTGEHEDTPVTEHQAALTFNSDFSVTSSSAGNMTIQLNVDGSFTIVSGEETSSGYYENGKIYLLIYDGETTETYAVFEEVAE</sequence>
<feature type="domain" description="Ig-like" evidence="1">
    <location>
        <begin position="42"/>
        <end position="104"/>
    </location>
</feature>
<dbReference type="AlphaFoldDB" id="A0A9D1SXV7"/>
<evidence type="ECO:0000313" key="3">
    <source>
        <dbReference type="Proteomes" id="UP000886861"/>
    </source>
</evidence>
<dbReference type="EMBL" id="DVOJ01000004">
    <property type="protein sequence ID" value="HIV01073.1"/>
    <property type="molecule type" value="Genomic_DNA"/>
</dbReference>
<dbReference type="InterPro" id="IPR022038">
    <property type="entry name" value="Ig-like_bact"/>
</dbReference>
<protein>
    <submittedName>
        <fullName evidence="2">Bacterial Ig-like domain-containing protein</fullName>
    </submittedName>
</protein>
<organism evidence="2 3">
    <name type="scientific">Candidatus Caccopulliclostridium gallistercoris</name>
    <dbReference type="NCBI Taxonomy" id="2840719"/>
    <lineage>
        <taxon>Bacteria</taxon>
        <taxon>Bacillati</taxon>
        <taxon>Bacillota</taxon>
        <taxon>Clostridia</taxon>
        <taxon>Candidatus Caccopulliclostridium</taxon>
    </lineage>
</organism>
<accession>A0A9D1SXV7</accession>
<dbReference type="Pfam" id="PF07523">
    <property type="entry name" value="Big_3"/>
    <property type="match status" value="1"/>
</dbReference>
<evidence type="ECO:0000259" key="1">
    <source>
        <dbReference type="Pfam" id="PF07523"/>
    </source>
</evidence>
<dbReference type="Proteomes" id="UP000886861">
    <property type="component" value="Unassembled WGS sequence"/>
</dbReference>
<dbReference type="Gene3D" id="2.60.40.3630">
    <property type="match status" value="1"/>
</dbReference>
<name>A0A9D1SXV7_9FIRM</name>